<protein>
    <recommendedName>
        <fullName evidence="14">Molybdate/tungstate import ATP-binding protein WtpC</fullName>
        <ecNumber evidence="13">7.3.2.6</ecNumber>
    </recommendedName>
</protein>
<proteinExistence type="inferred from homology"/>
<dbReference type="GO" id="GO:0005524">
    <property type="term" value="F:ATP binding"/>
    <property type="evidence" value="ECO:0007669"/>
    <property type="project" value="UniProtKB-KW"/>
</dbReference>
<dbReference type="InterPro" id="IPR003439">
    <property type="entry name" value="ABC_transporter-like_ATP-bd"/>
</dbReference>
<organism evidence="17 18">
    <name type="scientific">Haloarchaeobius litoreus</name>
    <dbReference type="NCBI Taxonomy" id="755306"/>
    <lineage>
        <taxon>Archaea</taxon>
        <taxon>Methanobacteriati</taxon>
        <taxon>Methanobacteriota</taxon>
        <taxon>Stenosarchaea group</taxon>
        <taxon>Halobacteria</taxon>
        <taxon>Halobacteriales</taxon>
        <taxon>Halorubellaceae</taxon>
        <taxon>Haloarchaeobius</taxon>
    </lineage>
</organism>
<evidence type="ECO:0000259" key="16">
    <source>
        <dbReference type="PROSITE" id="PS50893"/>
    </source>
</evidence>
<dbReference type="InterPro" id="IPR005116">
    <property type="entry name" value="Transp-assoc_OB_typ1"/>
</dbReference>
<keyword evidence="5" id="KW-0500">Molybdenum</keyword>
<comment type="caution">
    <text evidence="17">The sequence shown here is derived from an EMBL/GenBank/DDBJ whole genome shotgun (WGS) entry which is preliminary data.</text>
</comment>
<dbReference type="PROSITE" id="PS50893">
    <property type="entry name" value="ABC_TRANSPORTER_2"/>
    <property type="match status" value="1"/>
</dbReference>
<comment type="catalytic activity">
    <reaction evidence="15">
        <text>tungstate(in) + ATP + H2O = tungstate(out) + ADP + phosphate + H(+)</text>
        <dbReference type="Rhea" id="RHEA:35027"/>
        <dbReference type="ChEBI" id="CHEBI:15377"/>
        <dbReference type="ChEBI" id="CHEBI:15378"/>
        <dbReference type="ChEBI" id="CHEBI:30616"/>
        <dbReference type="ChEBI" id="CHEBI:43474"/>
        <dbReference type="ChEBI" id="CHEBI:46502"/>
        <dbReference type="ChEBI" id="CHEBI:456216"/>
        <dbReference type="EC" id="7.3.2.6"/>
    </reaction>
</comment>
<dbReference type="SMART" id="SM00382">
    <property type="entry name" value="AAA"/>
    <property type="match status" value="1"/>
</dbReference>
<evidence type="ECO:0000256" key="9">
    <source>
        <dbReference type="ARBA" id="ARBA00023065"/>
    </source>
</evidence>
<dbReference type="PANTHER" id="PTHR42781:SF4">
    <property type="entry name" value="SPERMIDINE_PUTRESCINE IMPORT ATP-BINDING PROTEIN POTA"/>
    <property type="match status" value="1"/>
</dbReference>
<keyword evidence="4" id="KW-0410">Iron transport</keyword>
<comment type="subcellular location">
    <subcellularLocation>
        <location evidence="1">Cell membrane</location>
        <topology evidence="1">Peripheral membrane protein</topology>
    </subcellularLocation>
</comment>
<keyword evidence="10" id="KW-0472">Membrane</keyword>
<dbReference type="Proteomes" id="UP001597034">
    <property type="component" value="Unassembled WGS sequence"/>
</dbReference>
<dbReference type="SUPFAM" id="SSF50331">
    <property type="entry name" value="MOP-like"/>
    <property type="match status" value="1"/>
</dbReference>
<reference evidence="17 18" key="1">
    <citation type="journal article" date="2019" name="Int. J. Syst. Evol. Microbiol.">
        <title>The Global Catalogue of Microorganisms (GCM) 10K type strain sequencing project: providing services to taxonomists for standard genome sequencing and annotation.</title>
        <authorList>
            <consortium name="The Broad Institute Genomics Platform"/>
            <consortium name="The Broad Institute Genome Sequencing Center for Infectious Disease"/>
            <person name="Wu L."/>
            <person name="Ma J."/>
        </authorList>
    </citation>
    <scope>NUCLEOTIDE SEQUENCE [LARGE SCALE GENOMIC DNA]</scope>
    <source>
        <strain evidence="17 18">CGMCC 1.10390</strain>
    </source>
</reference>
<evidence type="ECO:0000256" key="7">
    <source>
        <dbReference type="ARBA" id="ARBA00022840"/>
    </source>
</evidence>
<sequence length="364" mass="38593">MLELDSLETRYGDFTFGPVDLTVGEEVLAVLGPSGSGKTTLLSTVAGIVDADGGSVTLDGRDLTGRPPETRGTGVVFQDGALFPHMTARENIAYAASATERVMELATLLEIDAVLDRTPRALSGGERQRVALARTLAADPDALLLDEPLSSLDAPIRRRLRLELHDLFDSLDIPVVYVTHDQRTASALGDRIAVLHDGQLEQIGPSSAVLERPATPFVARFTGSENVLDARVVEAGADGLLLGVGAGQLSTTVDGSEAGIETGETVTISVHPARFELERRSAGSDCRRDRLHGTVRRLVNEGDQYRVVVATGDGIPHERSTGRASTGEVELTATVPPTTVDRLALEVGDSVSLAVSPRDVHLIE</sequence>
<name>A0ABD6DTA7_9EURY</name>
<comment type="subunit">
    <text evidence="12">The complex is composed of two ATP-binding proteins (WtpC), two transmembrane proteins (WtpB) and a solute-binding protein (WtpA).</text>
</comment>
<keyword evidence="6" id="KW-0547">Nucleotide-binding</keyword>
<evidence type="ECO:0000256" key="14">
    <source>
        <dbReference type="ARBA" id="ARBA00041133"/>
    </source>
</evidence>
<dbReference type="GO" id="GO:0005886">
    <property type="term" value="C:plasma membrane"/>
    <property type="evidence" value="ECO:0007669"/>
    <property type="project" value="UniProtKB-SubCell"/>
</dbReference>
<dbReference type="EMBL" id="JBHUDO010000004">
    <property type="protein sequence ID" value="MFD1648076.1"/>
    <property type="molecule type" value="Genomic_DNA"/>
</dbReference>
<dbReference type="InterPro" id="IPR027417">
    <property type="entry name" value="P-loop_NTPase"/>
</dbReference>
<dbReference type="Pfam" id="PF03459">
    <property type="entry name" value="TOBE"/>
    <property type="match status" value="1"/>
</dbReference>
<evidence type="ECO:0000256" key="8">
    <source>
        <dbReference type="ARBA" id="ARBA00023004"/>
    </source>
</evidence>
<evidence type="ECO:0000256" key="11">
    <source>
        <dbReference type="ARBA" id="ARBA00038307"/>
    </source>
</evidence>
<dbReference type="InterPro" id="IPR050093">
    <property type="entry name" value="ABC_SmlMolc_Importer"/>
</dbReference>
<evidence type="ECO:0000256" key="15">
    <source>
        <dbReference type="ARBA" id="ARBA00047936"/>
    </source>
</evidence>
<evidence type="ECO:0000256" key="6">
    <source>
        <dbReference type="ARBA" id="ARBA00022741"/>
    </source>
</evidence>
<dbReference type="SUPFAM" id="SSF52540">
    <property type="entry name" value="P-loop containing nucleoside triphosphate hydrolases"/>
    <property type="match status" value="1"/>
</dbReference>
<dbReference type="Gene3D" id="3.40.50.300">
    <property type="entry name" value="P-loop containing nucleotide triphosphate hydrolases"/>
    <property type="match status" value="1"/>
</dbReference>
<dbReference type="AlphaFoldDB" id="A0ABD6DTA7"/>
<dbReference type="GO" id="GO:0006826">
    <property type="term" value="P:iron ion transport"/>
    <property type="evidence" value="ECO:0007669"/>
    <property type="project" value="UniProtKB-KW"/>
</dbReference>
<keyword evidence="9" id="KW-0406">Ion transport</keyword>
<evidence type="ECO:0000256" key="1">
    <source>
        <dbReference type="ARBA" id="ARBA00004202"/>
    </source>
</evidence>
<dbReference type="GO" id="GO:1901238">
    <property type="term" value="F:ABC-type tungstate transporter activity"/>
    <property type="evidence" value="ECO:0007669"/>
    <property type="project" value="UniProtKB-EC"/>
</dbReference>
<dbReference type="InterPro" id="IPR008995">
    <property type="entry name" value="Mo/tungstate-bd_C_term_dom"/>
</dbReference>
<evidence type="ECO:0000313" key="17">
    <source>
        <dbReference type="EMBL" id="MFD1648076.1"/>
    </source>
</evidence>
<evidence type="ECO:0000256" key="2">
    <source>
        <dbReference type="ARBA" id="ARBA00022448"/>
    </source>
</evidence>
<evidence type="ECO:0000256" key="13">
    <source>
        <dbReference type="ARBA" id="ARBA00039025"/>
    </source>
</evidence>
<keyword evidence="18" id="KW-1185">Reference proteome</keyword>
<dbReference type="RefSeq" id="WP_256401453.1">
    <property type="nucleotide sequence ID" value="NZ_JANHJR010000004.1"/>
</dbReference>
<dbReference type="PROSITE" id="PS00211">
    <property type="entry name" value="ABC_TRANSPORTER_1"/>
    <property type="match status" value="1"/>
</dbReference>
<evidence type="ECO:0000256" key="12">
    <source>
        <dbReference type="ARBA" id="ARBA00038781"/>
    </source>
</evidence>
<dbReference type="PANTHER" id="PTHR42781">
    <property type="entry name" value="SPERMIDINE/PUTRESCINE IMPORT ATP-BINDING PROTEIN POTA"/>
    <property type="match status" value="1"/>
</dbReference>
<keyword evidence="3" id="KW-1003">Cell membrane</keyword>
<dbReference type="EC" id="7.3.2.6" evidence="13"/>
<dbReference type="Gene3D" id="2.40.50.100">
    <property type="match status" value="1"/>
</dbReference>
<dbReference type="InterPro" id="IPR015853">
    <property type="entry name" value="ABC_transpr_FbpC"/>
</dbReference>
<keyword evidence="8" id="KW-0408">Iron</keyword>
<dbReference type="CDD" id="cd03259">
    <property type="entry name" value="ABC_Carb_Solutes_like"/>
    <property type="match status" value="1"/>
</dbReference>
<evidence type="ECO:0000256" key="4">
    <source>
        <dbReference type="ARBA" id="ARBA00022496"/>
    </source>
</evidence>
<evidence type="ECO:0000256" key="5">
    <source>
        <dbReference type="ARBA" id="ARBA00022505"/>
    </source>
</evidence>
<dbReference type="InterPro" id="IPR003593">
    <property type="entry name" value="AAA+_ATPase"/>
</dbReference>
<dbReference type="InterPro" id="IPR017871">
    <property type="entry name" value="ABC_transporter-like_CS"/>
</dbReference>
<dbReference type="Pfam" id="PF00005">
    <property type="entry name" value="ABC_tran"/>
    <property type="match status" value="1"/>
</dbReference>
<feature type="domain" description="ABC transporter" evidence="16">
    <location>
        <begin position="1"/>
        <end position="222"/>
    </location>
</feature>
<evidence type="ECO:0000256" key="3">
    <source>
        <dbReference type="ARBA" id="ARBA00022475"/>
    </source>
</evidence>
<gene>
    <name evidence="17" type="ORF">ACFSBL_20540</name>
</gene>
<evidence type="ECO:0000256" key="10">
    <source>
        <dbReference type="ARBA" id="ARBA00023136"/>
    </source>
</evidence>
<keyword evidence="2" id="KW-0813">Transport</keyword>
<accession>A0ABD6DTA7</accession>
<comment type="similarity">
    <text evidence="11">Belongs to the ABC transporter superfamily. Sulfate/tungstate importer (TC 3.A.1.6) family.</text>
</comment>
<evidence type="ECO:0000313" key="18">
    <source>
        <dbReference type="Proteomes" id="UP001597034"/>
    </source>
</evidence>
<keyword evidence="7 17" id="KW-0067">ATP-binding</keyword>